<dbReference type="Proteomes" id="UP000692954">
    <property type="component" value="Unassembled WGS sequence"/>
</dbReference>
<evidence type="ECO:0000313" key="1">
    <source>
        <dbReference type="EMBL" id="CAD8098461.1"/>
    </source>
</evidence>
<accession>A0A8S1P6A6</accession>
<evidence type="ECO:0000313" key="2">
    <source>
        <dbReference type="Proteomes" id="UP000692954"/>
    </source>
</evidence>
<sequence>MSGLEEEPTAQSDLMVNNMRAITRFIRHLIIYQFQSYLIHFALFCSFRDVYYSTLCQEVFQIFFLIKF</sequence>
<organism evidence="1 2">
    <name type="scientific">Paramecium sonneborni</name>
    <dbReference type="NCBI Taxonomy" id="65129"/>
    <lineage>
        <taxon>Eukaryota</taxon>
        <taxon>Sar</taxon>
        <taxon>Alveolata</taxon>
        <taxon>Ciliophora</taxon>
        <taxon>Intramacronucleata</taxon>
        <taxon>Oligohymenophorea</taxon>
        <taxon>Peniculida</taxon>
        <taxon>Parameciidae</taxon>
        <taxon>Paramecium</taxon>
    </lineage>
</organism>
<protein>
    <submittedName>
        <fullName evidence="1">Uncharacterized protein</fullName>
    </submittedName>
</protein>
<keyword evidence="2" id="KW-1185">Reference proteome</keyword>
<proteinExistence type="predicted"/>
<dbReference type="EMBL" id="CAJJDN010000070">
    <property type="protein sequence ID" value="CAD8098461.1"/>
    <property type="molecule type" value="Genomic_DNA"/>
</dbReference>
<dbReference type="AlphaFoldDB" id="A0A8S1P6A6"/>
<reference evidence="1" key="1">
    <citation type="submission" date="2021-01" db="EMBL/GenBank/DDBJ databases">
        <authorList>
            <consortium name="Genoscope - CEA"/>
            <person name="William W."/>
        </authorList>
    </citation>
    <scope>NUCLEOTIDE SEQUENCE</scope>
</reference>
<comment type="caution">
    <text evidence="1">The sequence shown here is derived from an EMBL/GenBank/DDBJ whole genome shotgun (WGS) entry which is preliminary data.</text>
</comment>
<gene>
    <name evidence="1" type="ORF">PSON_ATCC_30995.1.T0700130</name>
</gene>
<name>A0A8S1P6A6_9CILI</name>